<feature type="transmembrane region" description="Helical" evidence="1">
    <location>
        <begin position="120"/>
        <end position="139"/>
    </location>
</feature>
<accession>A0ABU3SFI3</accession>
<feature type="transmembrane region" description="Helical" evidence="1">
    <location>
        <begin position="43"/>
        <end position="63"/>
    </location>
</feature>
<proteinExistence type="predicted"/>
<dbReference type="RefSeq" id="WP_316021257.1">
    <property type="nucleotide sequence ID" value="NZ_JAWDID010000073.1"/>
</dbReference>
<keyword evidence="1" id="KW-0472">Membrane</keyword>
<dbReference type="EMBL" id="JAWDID010000073">
    <property type="protein sequence ID" value="MDU0343550.1"/>
    <property type="molecule type" value="Genomic_DNA"/>
</dbReference>
<name>A0ABU3SFI3_9HYPH</name>
<evidence type="ECO:0000313" key="3">
    <source>
        <dbReference type="Proteomes" id="UP001254257"/>
    </source>
</evidence>
<gene>
    <name evidence="2" type="ORF">RKE40_26990</name>
</gene>
<comment type="caution">
    <text evidence="2">The sequence shown here is derived from an EMBL/GenBank/DDBJ whole genome shotgun (WGS) entry which is preliminary data.</text>
</comment>
<evidence type="ECO:0000256" key="1">
    <source>
        <dbReference type="SAM" id="Phobius"/>
    </source>
</evidence>
<keyword evidence="1" id="KW-0812">Transmembrane</keyword>
<keyword evidence="3" id="KW-1185">Reference proteome</keyword>
<reference evidence="2 3" key="1">
    <citation type="submission" date="2023-09" db="EMBL/GenBank/DDBJ databases">
        <title>Whole genome shotgun sequencing (WGS) of Bosea sp. ZW T0_25, isolated from stored onions (Allium cepa).</title>
        <authorList>
            <person name="Stoll D.A."/>
            <person name="Huch M."/>
        </authorList>
    </citation>
    <scope>NUCLEOTIDE SEQUENCE [LARGE SCALE GENOMIC DNA]</scope>
    <source>
        <strain evidence="2 3">ZW T0_25</strain>
    </source>
</reference>
<feature type="transmembrane region" description="Helical" evidence="1">
    <location>
        <begin position="7"/>
        <end position="31"/>
    </location>
</feature>
<evidence type="ECO:0008006" key="4">
    <source>
        <dbReference type="Google" id="ProtNLM"/>
    </source>
</evidence>
<keyword evidence="1" id="KW-1133">Transmembrane helix</keyword>
<organism evidence="2 3">
    <name type="scientific">Bosea rubneri</name>
    <dbReference type="NCBI Taxonomy" id="3075434"/>
    <lineage>
        <taxon>Bacteria</taxon>
        <taxon>Pseudomonadati</taxon>
        <taxon>Pseudomonadota</taxon>
        <taxon>Alphaproteobacteria</taxon>
        <taxon>Hyphomicrobiales</taxon>
        <taxon>Boseaceae</taxon>
        <taxon>Bosea</taxon>
    </lineage>
</organism>
<evidence type="ECO:0000313" key="2">
    <source>
        <dbReference type="EMBL" id="MDU0343550.1"/>
    </source>
</evidence>
<sequence>MTARPRLAYGILLLLQTICAALLLFYIHMAFRIVTEKPGELHSLPASILLQVVIAILIGQSCYWTRLGHVPVPDGIYSPVLGHLLAFAGRLSSIFGGALFSIYFLRQLPAIQQLSLDAGLLWRCLLVFAMLFAIYCYTLELERLGAAWQKQREPEDQRQPGRPAS</sequence>
<feature type="transmembrane region" description="Helical" evidence="1">
    <location>
        <begin position="84"/>
        <end position="105"/>
    </location>
</feature>
<dbReference type="Proteomes" id="UP001254257">
    <property type="component" value="Unassembled WGS sequence"/>
</dbReference>
<protein>
    <recommendedName>
        <fullName evidence="4">TRAP-type C4-dicarboxylate transport system, small permease component</fullName>
    </recommendedName>
</protein>